<dbReference type="UniPathway" id="UPA00042">
    <property type="reaction ID" value="UER00497"/>
</dbReference>
<dbReference type="GO" id="GO:0030170">
    <property type="term" value="F:pyridoxal phosphate binding"/>
    <property type="evidence" value="ECO:0007669"/>
    <property type="project" value="UniProtKB-UniRule"/>
</dbReference>
<gene>
    <name evidence="10" type="primary">dadX</name>
    <name evidence="9" type="ORF">BBN53_15020</name>
    <name evidence="10" type="ORF">ERS370011_04148</name>
</gene>
<dbReference type="Proteomes" id="UP000092950">
    <property type="component" value="Chromosome"/>
</dbReference>
<dbReference type="FunFam" id="3.20.20.10:FF:000002">
    <property type="entry name" value="Alanine racemase"/>
    <property type="match status" value="1"/>
</dbReference>
<accession>A0A0J6C3T3</accession>
<evidence type="ECO:0000256" key="5">
    <source>
        <dbReference type="HAMAP-Rule" id="MF_01201"/>
    </source>
</evidence>
<proteinExistence type="inferred from homology"/>
<dbReference type="InterPro" id="IPR001608">
    <property type="entry name" value="Ala_racemase_N"/>
</dbReference>
<keyword evidence="4 5" id="KW-0413">Isomerase</keyword>
<evidence type="ECO:0000256" key="4">
    <source>
        <dbReference type="ARBA" id="ARBA00023235"/>
    </source>
</evidence>
<dbReference type="Gene3D" id="2.40.37.10">
    <property type="entry name" value="Lyase, Ornithine Decarboxylase, Chain A, domain 1"/>
    <property type="match status" value="1"/>
</dbReference>
<evidence type="ECO:0000313" key="12">
    <source>
        <dbReference type="Proteomes" id="UP000092950"/>
    </source>
</evidence>
<evidence type="ECO:0000256" key="3">
    <source>
        <dbReference type="ARBA" id="ARBA00022898"/>
    </source>
</evidence>
<feature type="binding site" evidence="5 7">
    <location>
        <position position="139"/>
    </location>
    <ligand>
        <name>substrate</name>
    </ligand>
</feature>
<dbReference type="InterPro" id="IPR000821">
    <property type="entry name" value="Ala_racemase"/>
</dbReference>
<dbReference type="CDD" id="cd06827">
    <property type="entry name" value="PLPDE_III_AR_proteobact"/>
    <property type="match status" value="1"/>
</dbReference>
<feature type="modified residue" description="N6-(pyridoxal phosphate)lysine" evidence="5 6">
    <location>
        <position position="44"/>
    </location>
</feature>
<feature type="active site" description="Proton acceptor; specific for D-alanine" evidence="5">
    <location>
        <position position="44"/>
    </location>
</feature>
<dbReference type="InterPro" id="IPR009006">
    <property type="entry name" value="Ala_racemase/Decarboxylase_C"/>
</dbReference>
<sequence>MPRPISALISSSALRHNLSVVRQRLERQAEVEGGVSPSIWAVIKANAYGHGIERAVGAFSEAQGLAMLDLEEAVRCREAGWGGPIMLLEGFFQPRDLELLDRYHLSTAIHCQEQLDMLAHARPAHRINAMVKLNSGMNRLGFAPAAYARAFEAAQALQARGVLGAVGKMTHFATADGPQGPQWQWDVFEEVTQGLPGPVSVCNSAGTLRYPQLAIGRAGQDAHWVRPGICLYGASPFEDQRAAELGLRPAMTLRSELIGVQQLRPGQTVGYGATFTAPRVMRIGVVACGYADGYPRHCGTGTPITVAGVPTRLLGRVSMDMLAVDLEPAPAAGVGSPVVLWGEGGPDVDEVAAAAGTIGYELLTALAQRVPVTETP</sequence>
<reference evidence="10 11" key="1">
    <citation type="submission" date="2015-09" db="EMBL/GenBank/DDBJ databases">
        <authorList>
            <person name="Jackson K.R."/>
            <person name="Lunt B.L."/>
            <person name="Fisher J.N.B."/>
            <person name="Gardner A.V."/>
            <person name="Bailey M.E."/>
            <person name="Deus L.M."/>
            <person name="Earl A.S."/>
            <person name="Gibby P.D."/>
            <person name="Hartmann K.A."/>
            <person name="Liu J.E."/>
            <person name="Manci A.M."/>
            <person name="Nielsen D.A."/>
            <person name="Solomon M.B."/>
            <person name="Breakwell D.P."/>
            <person name="Burnett S.H."/>
            <person name="Grose J.H."/>
        </authorList>
    </citation>
    <scope>NUCLEOTIDE SEQUENCE [LARGE SCALE GENOMIC DNA]</scope>
    <source>
        <strain evidence="10 11">2789STDY5608636</strain>
    </source>
</reference>
<evidence type="ECO:0000256" key="2">
    <source>
        <dbReference type="ARBA" id="ARBA00001933"/>
    </source>
</evidence>
<dbReference type="InterPro" id="IPR011079">
    <property type="entry name" value="Ala_racemase_C"/>
</dbReference>
<name>A0A0J6C3T3_9BORD</name>
<dbReference type="HAMAP" id="MF_01201">
    <property type="entry name" value="Ala_racemase"/>
    <property type="match status" value="1"/>
</dbReference>
<dbReference type="AlphaFoldDB" id="A0A0J6C3T3"/>
<dbReference type="KEGG" id="bpdz:BBN53_15020"/>
<comment type="pathway">
    <text evidence="5">Amino-acid biosynthesis; D-alanine biosynthesis; D-alanine from L-alanine: step 1/1.</text>
</comment>
<dbReference type="GO" id="GO:0008784">
    <property type="term" value="F:alanine racemase activity"/>
    <property type="evidence" value="ECO:0007669"/>
    <property type="project" value="UniProtKB-UniRule"/>
</dbReference>
<dbReference type="PANTHER" id="PTHR30511:SF0">
    <property type="entry name" value="ALANINE RACEMASE, CATABOLIC-RELATED"/>
    <property type="match status" value="1"/>
</dbReference>
<evidence type="ECO:0000259" key="8">
    <source>
        <dbReference type="SMART" id="SM01005"/>
    </source>
</evidence>
<evidence type="ECO:0000256" key="6">
    <source>
        <dbReference type="PIRSR" id="PIRSR600821-50"/>
    </source>
</evidence>
<dbReference type="GO" id="GO:0030632">
    <property type="term" value="P:D-alanine biosynthetic process"/>
    <property type="evidence" value="ECO:0007669"/>
    <property type="project" value="UniProtKB-UniRule"/>
</dbReference>
<protein>
    <recommendedName>
        <fullName evidence="5">Alanine racemase</fullName>
        <ecNumber evidence="5">5.1.1.1</ecNumber>
    </recommendedName>
</protein>
<dbReference type="Proteomes" id="UP000053096">
    <property type="component" value="Unassembled WGS sequence"/>
</dbReference>
<keyword evidence="12" id="KW-1185">Reference proteome</keyword>
<dbReference type="InterPro" id="IPR029066">
    <property type="entry name" value="PLP-binding_barrel"/>
</dbReference>
<dbReference type="PROSITE" id="PS00395">
    <property type="entry name" value="ALANINE_RACEMASE"/>
    <property type="match status" value="1"/>
</dbReference>
<organism evidence="10 11">
    <name type="scientific">Bordetella pseudohinzii</name>
    <dbReference type="NCBI Taxonomy" id="1331258"/>
    <lineage>
        <taxon>Bacteria</taxon>
        <taxon>Pseudomonadati</taxon>
        <taxon>Pseudomonadota</taxon>
        <taxon>Betaproteobacteria</taxon>
        <taxon>Burkholderiales</taxon>
        <taxon>Alcaligenaceae</taxon>
        <taxon>Bordetella</taxon>
    </lineage>
</organism>
<dbReference type="Gene3D" id="3.20.20.10">
    <property type="entry name" value="Alanine racemase"/>
    <property type="match status" value="1"/>
</dbReference>
<dbReference type="NCBIfam" id="TIGR00492">
    <property type="entry name" value="alr"/>
    <property type="match status" value="1"/>
</dbReference>
<evidence type="ECO:0000313" key="10">
    <source>
        <dbReference type="EMBL" id="CUJ18006.1"/>
    </source>
</evidence>
<dbReference type="PRINTS" id="PR00992">
    <property type="entry name" value="ALARACEMASE"/>
</dbReference>
<feature type="binding site" evidence="5 7">
    <location>
        <position position="319"/>
    </location>
    <ligand>
        <name>substrate</name>
    </ligand>
</feature>
<dbReference type="SUPFAM" id="SSF51419">
    <property type="entry name" value="PLP-binding barrel"/>
    <property type="match status" value="1"/>
</dbReference>
<comment type="similarity">
    <text evidence="5">Belongs to the alanine racemase family.</text>
</comment>
<dbReference type="SUPFAM" id="SSF50621">
    <property type="entry name" value="Alanine racemase C-terminal domain-like"/>
    <property type="match status" value="1"/>
</dbReference>
<dbReference type="OrthoDB" id="9813814at2"/>
<dbReference type="Pfam" id="PF00842">
    <property type="entry name" value="Ala_racemase_C"/>
    <property type="match status" value="1"/>
</dbReference>
<dbReference type="EMBL" id="CP016440">
    <property type="protein sequence ID" value="ANY17070.1"/>
    <property type="molecule type" value="Genomic_DNA"/>
</dbReference>
<evidence type="ECO:0000313" key="11">
    <source>
        <dbReference type="Proteomes" id="UP000053096"/>
    </source>
</evidence>
<feature type="active site" description="Proton acceptor; specific for L-alanine" evidence="5">
    <location>
        <position position="271"/>
    </location>
</feature>
<comment type="cofactor">
    <cofactor evidence="2 5 6">
        <name>pyridoxal 5'-phosphate</name>
        <dbReference type="ChEBI" id="CHEBI:597326"/>
    </cofactor>
</comment>
<evidence type="ECO:0000256" key="1">
    <source>
        <dbReference type="ARBA" id="ARBA00000316"/>
    </source>
</evidence>
<reference evidence="9 12" key="2">
    <citation type="submission" date="2016-07" db="EMBL/GenBank/DDBJ databases">
        <title>Complete genome sequences of Bordetella pseudohinzii.</title>
        <authorList>
            <person name="Spilker T."/>
            <person name="Darrah R."/>
            <person name="LiPuma J.J."/>
        </authorList>
    </citation>
    <scope>NUCLEOTIDE SEQUENCE [LARGE SCALE GENOMIC DNA]</scope>
    <source>
        <strain evidence="9 12">HI4681</strain>
    </source>
</reference>
<comment type="function">
    <text evidence="5">Catalyzes the interconversion of L-alanine and D-alanine. May also act on other amino acids.</text>
</comment>
<dbReference type="GO" id="GO:0005829">
    <property type="term" value="C:cytosol"/>
    <property type="evidence" value="ECO:0007669"/>
    <property type="project" value="TreeGrafter"/>
</dbReference>
<comment type="catalytic activity">
    <reaction evidence="1 5">
        <text>L-alanine = D-alanine</text>
        <dbReference type="Rhea" id="RHEA:20249"/>
        <dbReference type="ChEBI" id="CHEBI:57416"/>
        <dbReference type="ChEBI" id="CHEBI:57972"/>
        <dbReference type="EC" id="5.1.1.1"/>
    </reaction>
</comment>
<dbReference type="EMBL" id="CYTV01000021">
    <property type="protein sequence ID" value="CUJ18006.1"/>
    <property type="molecule type" value="Genomic_DNA"/>
</dbReference>
<dbReference type="InterPro" id="IPR020622">
    <property type="entry name" value="Ala_racemase_pyridoxalP-BS"/>
</dbReference>
<dbReference type="PANTHER" id="PTHR30511">
    <property type="entry name" value="ALANINE RACEMASE"/>
    <property type="match status" value="1"/>
</dbReference>
<dbReference type="RefSeq" id="WP_043214557.1">
    <property type="nucleotide sequence ID" value="NZ_CAJGUP010000215.1"/>
</dbReference>
<dbReference type="EC" id="5.1.1.1" evidence="5"/>
<feature type="domain" description="Alanine racemase C-terminal" evidence="8">
    <location>
        <begin position="250"/>
        <end position="375"/>
    </location>
</feature>
<evidence type="ECO:0000256" key="7">
    <source>
        <dbReference type="PIRSR" id="PIRSR600821-52"/>
    </source>
</evidence>
<accession>A0A0M7I615</accession>
<dbReference type="Pfam" id="PF01168">
    <property type="entry name" value="Ala_racemase_N"/>
    <property type="match status" value="1"/>
</dbReference>
<keyword evidence="3 5" id="KW-0663">Pyridoxal phosphate</keyword>
<dbReference type="SMART" id="SM01005">
    <property type="entry name" value="Ala_racemase_C"/>
    <property type="match status" value="1"/>
</dbReference>
<evidence type="ECO:0000313" key="9">
    <source>
        <dbReference type="EMBL" id="ANY17070.1"/>
    </source>
</evidence>